<protein>
    <submittedName>
        <fullName evidence="6">Aminopeptidase P family protein</fullName>
    </submittedName>
</protein>
<dbReference type="Gene3D" id="3.40.350.10">
    <property type="entry name" value="Creatinase/prolidase N-terminal domain"/>
    <property type="match status" value="1"/>
</dbReference>
<dbReference type="PANTHER" id="PTHR46112">
    <property type="entry name" value="AMINOPEPTIDASE"/>
    <property type="match status" value="1"/>
</dbReference>
<keyword evidence="6" id="KW-0031">Aminopeptidase</keyword>
<evidence type="ECO:0000256" key="1">
    <source>
        <dbReference type="ARBA" id="ARBA00022670"/>
    </source>
</evidence>
<keyword evidence="3" id="KW-0378">Hydrolase</keyword>
<keyword evidence="2" id="KW-0479">Metal-binding</keyword>
<evidence type="ECO:0000256" key="4">
    <source>
        <dbReference type="ARBA" id="ARBA00023049"/>
    </source>
</evidence>
<feature type="domain" description="Peptidase M24" evidence="5">
    <location>
        <begin position="123"/>
        <end position="338"/>
    </location>
</feature>
<dbReference type="InterPro" id="IPR029149">
    <property type="entry name" value="Creatin/AminoP/Spt16_N"/>
</dbReference>
<dbReference type="CDD" id="cd01092">
    <property type="entry name" value="APP-like"/>
    <property type="match status" value="1"/>
</dbReference>
<dbReference type="Gene3D" id="3.90.230.10">
    <property type="entry name" value="Creatinase/methionine aminopeptidase superfamily"/>
    <property type="match status" value="1"/>
</dbReference>
<dbReference type="SUPFAM" id="SSF55920">
    <property type="entry name" value="Creatinase/aminopeptidase"/>
    <property type="match status" value="1"/>
</dbReference>
<dbReference type="Pfam" id="PF00557">
    <property type="entry name" value="Peptidase_M24"/>
    <property type="match status" value="1"/>
</dbReference>
<dbReference type="EMBL" id="JAMOKX010000001">
    <property type="protein sequence ID" value="MCL9818916.1"/>
    <property type="molecule type" value="Genomic_DNA"/>
</dbReference>
<evidence type="ECO:0000259" key="5">
    <source>
        <dbReference type="Pfam" id="PF00557"/>
    </source>
</evidence>
<evidence type="ECO:0000313" key="7">
    <source>
        <dbReference type="Proteomes" id="UP001057522"/>
    </source>
</evidence>
<dbReference type="InterPro" id="IPR050659">
    <property type="entry name" value="Peptidase_M24B"/>
</dbReference>
<evidence type="ECO:0000256" key="3">
    <source>
        <dbReference type="ARBA" id="ARBA00022801"/>
    </source>
</evidence>
<keyword evidence="4" id="KW-0482">Metalloprotease</keyword>
<dbReference type="InterPro" id="IPR001131">
    <property type="entry name" value="Peptidase_M24B_aminopep-P_CS"/>
</dbReference>
<proteinExistence type="predicted"/>
<gene>
    <name evidence="6" type="ORF">NCR95_01800</name>
</gene>
<dbReference type="Proteomes" id="UP001057522">
    <property type="component" value="Unassembled WGS sequence"/>
</dbReference>
<evidence type="ECO:0000313" key="6">
    <source>
        <dbReference type="EMBL" id="MCL9818916.1"/>
    </source>
</evidence>
<reference evidence="6" key="1">
    <citation type="submission" date="2022-06" db="EMBL/GenBank/DDBJ databases">
        <title>Helicobacter colisuis sp. nov.</title>
        <authorList>
            <person name="Papic B."/>
            <person name="Gruntar I."/>
        </authorList>
    </citation>
    <scope>NUCLEOTIDE SEQUENCE</scope>
    <source>
        <strain evidence="6">11154-15</strain>
    </source>
</reference>
<keyword evidence="7" id="KW-1185">Reference proteome</keyword>
<dbReference type="PANTHER" id="PTHR46112:SF3">
    <property type="entry name" value="AMINOPEPTIDASE YPDF"/>
    <property type="match status" value="1"/>
</dbReference>
<dbReference type="GO" id="GO:0004177">
    <property type="term" value="F:aminopeptidase activity"/>
    <property type="evidence" value="ECO:0007669"/>
    <property type="project" value="UniProtKB-KW"/>
</dbReference>
<evidence type="ECO:0000256" key="2">
    <source>
        <dbReference type="ARBA" id="ARBA00022723"/>
    </source>
</evidence>
<sequence length="347" mass="39729">MENFIIRDENALYFETHYSCDNAIFLAIGQKGYFITDGRYETEAKEHIKSTQYEIEILISHDLIRTAKNILKKYEKATFIFNPQEFSLYFYEKLTSGLKINFVPKPNFHQEKRICKTKEEIALIEHSQKLNIKAFDKFAAWISKNAKDKNEAFLHFKSQAFLTKKGKYDLSFNPIVGINANAAKPHALPSNDQLLKGDLLLFDAGIKYQRYCSDRTRTGYFGKNGFNFKKEQHFKDSTLQKIYDIVLKAQENAIKHAKAGMLACEIDALARNVIEKAGYGKYFVHSTGHGIGLDIHELPIISARSKTRIEEGMVFSIEPGIYIPNKYGVRIEDLVVIESNGARILGE</sequence>
<dbReference type="RefSeq" id="WP_112057296.1">
    <property type="nucleotide sequence ID" value="NZ_JAMOKV010000001.1"/>
</dbReference>
<dbReference type="InterPro" id="IPR000994">
    <property type="entry name" value="Pept_M24"/>
</dbReference>
<accession>A0ABT0TSM5</accession>
<dbReference type="InterPro" id="IPR001714">
    <property type="entry name" value="Pept_M24_MAP"/>
</dbReference>
<dbReference type="PROSITE" id="PS00491">
    <property type="entry name" value="PROLINE_PEPTIDASE"/>
    <property type="match status" value="1"/>
</dbReference>
<organism evidence="6 7">
    <name type="scientific">Helicobacter colisuis</name>
    <dbReference type="NCBI Taxonomy" id="2949739"/>
    <lineage>
        <taxon>Bacteria</taxon>
        <taxon>Pseudomonadati</taxon>
        <taxon>Campylobacterota</taxon>
        <taxon>Epsilonproteobacteria</taxon>
        <taxon>Campylobacterales</taxon>
        <taxon>Helicobacteraceae</taxon>
        <taxon>Helicobacter</taxon>
    </lineage>
</organism>
<name>A0ABT0TSM5_9HELI</name>
<dbReference type="InterPro" id="IPR036005">
    <property type="entry name" value="Creatinase/aminopeptidase-like"/>
</dbReference>
<comment type="caution">
    <text evidence="6">The sequence shown here is derived from an EMBL/GenBank/DDBJ whole genome shotgun (WGS) entry which is preliminary data.</text>
</comment>
<dbReference type="PRINTS" id="PR00599">
    <property type="entry name" value="MAPEPTIDASE"/>
</dbReference>
<keyword evidence="1" id="KW-0645">Protease</keyword>